<keyword evidence="2 5" id="KW-0808">Transferase</keyword>
<dbReference type="InterPro" id="IPR020617">
    <property type="entry name" value="Thiolase_C"/>
</dbReference>
<organism evidence="8 9">
    <name type="scientific">Chitinophaga pinensis</name>
    <dbReference type="NCBI Taxonomy" id="79329"/>
    <lineage>
        <taxon>Bacteria</taxon>
        <taxon>Pseudomonadati</taxon>
        <taxon>Bacteroidota</taxon>
        <taxon>Chitinophagia</taxon>
        <taxon>Chitinophagales</taxon>
        <taxon>Chitinophagaceae</taxon>
        <taxon>Chitinophaga</taxon>
    </lineage>
</organism>
<dbReference type="PANTHER" id="PTHR42689:SF1">
    <property type="entry name" value="ACETYL-COA ACYLTRANSFERASE FADA2 (3-KETOACYL-COA THIOLASE) (BETA-KETOTHIOLASE)-RELATED"/>
    <property type="match status" value="1"/>
</dbReference>
<reference evidence="8 9" key="1">
    <citation type="submission" date="2019-08" db="EMBL/GenBank/DDBJ databases">
        <title>Whole genome sequencing of chitin degrading bacteria Chitinophaga pinensis YS16.</title>
        <authorList>
            <person name="Singh R.P."/>
            <person name="Manchanda G."/>
            <person name="Maurya I.K."/>
            <person name="Joshi N.K."/>
            <person name="Srivastava A.K."/>
        </authorList>
    </citation>
    <scope>NUCLEOTIDE SEQUENCE [LARGE SCALE GENOMIC DNA]</scope>
    <source>
        <strain evidence="8 9">YS-16</strain>
    </source>
</reference>
<feature type="active site" description="Proton acceptor" evidence="4">
    <location>
        <position position="413"/>
    </location>
</feature>
<sequence length="426" mass="46232">MLSDLKSRRVAVVGYNRIPFARQYTFYADKGNQAMMTAALNGLIDRYHLSGMLLGEVAGGAVIKHSREINLMRECVLGSALDHATAACDIQQACNTGIAASLYIAHKIALGQIEVGIAGGVDSASDVPLVFSEGLRTSLLAVRRAQTLRQRIQAFARIRWKDLKPVAPMNMEPRTGLSMGGHTEITAKYYQISREEQDRYSLESHQKMAAAYDSGFFNDMLTPFAGLDRDNILRRDTSLEKLARLKPAFDKTNGSLTAGNSSPLTDGASCILLASEDWARQQGLPVLAYITFAATSAIDYLQSPHNLLLAPVHASVKMLEQAGLTLQDFDYYEIHEAFAAQVLALLKIWEQPDLMKQFGYDKALGSIDRSKLNVHGSSLAAGHPFAATGARVIATMAKLLHEKGSGRGLVSVCAAGGQGVTLIMEK</sequence>
<dbReference type="Pfam" id="PF00108">
    <property type="entry name" value="Thiolase_N"/>
    <property type="match status" value="1"/>
</dbReference>
<dbReference type="PIRSF" id="PIRSF000429">
    <property type="entry name" value="Ac-CoA_Ac_transf"/>
    <property type="match status" value="1"/>
</dbReference>
<dbReference type="GO" id="GO:0005829">
    <property type="term" value="C:cytosol"/>
    <property type="evidence" value="ECO:0007669"/>
    <property type="project" value="TreeGrafter"/>
</dbReference>
<dbReference type="PANTHER" id="PTHR42689">
    <property type="entry name" value="ACETYL-COA ACYLTRANSFERASE FADA2 (3-KETOACYL-COA THIOLASE) (BETA-KETOTHIOLASE)-RELATED"/>
    <property type="match status" value="1"/>
</dbReference>
<evidence type="ECO:0000313" key="8">
    <source>
        <dbReference type="EMBL" id="TWV97468.1"/>
    </source>
</evidence>
<keyword evidence="3 5" id="KW-0012">Acyltransferase</keyword>
<evidence type="ECO:0000256" key="3">
    <source>
        <dbReference type="ARBA" id="ARBA00023315"/>
    </source>
</evidence>
<evidence type="ECO:0000259" key="6">
    <source>
        <dbReference type="Pfam" id="PF00108"/>
    </source>
</evidence>
<comment type="caution">
    <text evidence="8">The sequence shown here is derived from an EMBL/GenBank/DDBJ whole genome shotgun (WGS) entry which is preliminary data.</text>
</comment>
<evidence type="ECO:0000256" key="2">
    <source>
        <dbReference type="ARBA" id="ARBA00022679"/>
    </source>
</evidence>
<dbReference type="Pfam" id="PF02803">
    <property type="entry name" value="Thiolase_C"/>
    <property type="match status" value="1"/>
</dbReference>
<feature type="active site" description="Proton acceptor" evidence="4">
    <location>
        <position position="383"/>
    </location>
</feature>
<evidence type="ECO:0000256" key="4">
    <source>
        <dbReference type="PIRSR" id="PIRSR000429-1"/>
    </source>
</evidence>
<dbReference type="Gene3D" id="3.40.47.10">
    <property type="match status" value="1"/>
</dbReference>
<comment type="similarity">
    <text evidence="1 5">Belongs to the thiolase-like superfamily. Thiolase family.</text>
</comment>
<feature type="domain" description="Thiolase N-terminal" evidence="6">
    <location>
        <begin position="10"/>
        <end position="277"/>
    </location>
</feature>
<dbReference type="RefSeq" id="WP_146307053.1">
    <property type="nucleotide sequence ID" value="NZ_VOHS01000028.1"/>
</dbReference>
<dbReference type="NCBIfam" id="NF006740">
    <property type="entry name" value="PRK09268.1"/>
    <property type="match status" value="1"/>
</dbReference>
<feature type="active site" description="Acyl-thioester intermediate" evidence="4">
    <location>
        <position position="94"/>
    </location>
</feature>
<gene>
    <name evidence="8" type="ORF">FEF09_21710</name>
</gene>
<dbReference type="Proteomes" id="UP000318815">
    <property type="component" value="Unassembled WGS sequence"/>
</dbReference>
<dbReference type="InterPro" id="IPR050521">
    <property type="entry name" value="3-ketoacyl-CoA_Thiolase"/>
</dbReference>
<dbReference type="SUPFAM" id="SSF53901">
    <property type="entry name" value="Thiolase-like"/>
    <property type="match status" value="2"/>
</dbReference>
<evidence type="ECO:0000256" key="5">
    <source>
        <dbReference type="RuleBase" id="RU003557"/>
    </source>
</evidence>
<dbReference type="InterPro" id="IPR016039">
    <property type="entry name" value="Thiolase-like"/>
</dbReference>
<feature type="domain" description="Thiolase C-terminal" evidence="7">
    <location>
        <begin position="302"/>
        <end position="426"/>
    </location>
</feature>
<dbReference type="InterPro" id="IPR020616">
    <property type="entry name" value="Thiolase_N"/>
</dbReference>
<dbReference type="NCBIfam" id="TIGR01930">
    <property type="entry name" value="AcCoA-C-Actrans"/>
    <property type="match status" value="1"/>
</dbReference>
<dbReference type="GO" id="GO:0003985">
    <property type="term" value="F:acetyl-CoA C-acetyltransferase activity"/>
    <property type="evidence" value="ECO:0007669"/>
    <property type="project" value="UniProtKB-EC"/>
</dbReference>
<dbReference type="CDD" id="cd00751">
    <property type="entry name" value="thiolase"/>
    <property type="match status" value="1"/>
</dbReference>
<accession>A0A5C6LPU8</accession>
<evidence type="ECO:0000313" key="9">
    <source>
        <dbReference type="Proteomes" id="UP000318815"/>
    </source>
</evidence>
<dbReference type="EMBL" id="VOHS01000028">
    <property type="protein sequence ID" value="TWV97468.1"/>
    <property type="molecule type" value="Genomic_DNA"/>
</dbReference>
<dbReference type="InterPro" id="IPR002155">
    <property type="entry name" value="Thiolase"/>
</dbReference>
<dbReference type="OrthoDB" id="9764892at2"/>
<evidence type="ECO:0000259" key="7">
    <source>
        <dbReference type="Pfam" id="PF02803"/>
    </source>
</evidence>
<protein>
    <submittedName>
        <fullName evidence="8">Acetyl-CoA C-acetyltransferase</fullName>
        <ecNumber evidence="8">2.3.1.9</ecNumber>
    </submittedName>
</protein>
<dbReference type="AlphaFoldDB" id="A0A5C6LPU8"/>
<evidence type="ECO:0000256" key="1">
    <source>
        <dbReference type="ARBA" id="ARBA00010982"/>
    </source>
</evidence>
<dbReference type="EC" id="2.3.1.9" evidence="8"/>
<name>A0A5C6LPU8_9BACT</name>
<keyword evidence="9" id="KW-1185">Reference proteome</keyword>
<proteinExistence type="inferred from homology"/>